<organism evidence="1 2">
    <name type="scientific">Mycobacterium asiaticum</name>
    <dbReference type="NCBI Taxonomy" id="1790"/>
    <lineage>
        <taxon>Bacteria</taxon>
        <taxon>Bacillati</taxon>
        <taxon>Actinomycetota</taxon>
        <taxon>Actinomycetes</taxon>
        <taxon>Mycobacteriales</taxon>
        <taxon>Mycobacteriaceae</taxon>
        <taxon>Mycobacterium</taxon>
    </lineage>
</organism>
<dbReference type="EMBL" id="LZLS01000065">
    <property type="protein sequence ID" value="OBK28913.1"/>
    <property type="molecule type" value="Genomic_DNA"/>
</dbReference>
<dbReference type="AlphaFoldDB" id="A0A1A3P3S6"/>
<accession>A0A1A3P3S6</accession>
<evidence type="ECO:0000313" key="2">
    <source>
        <dbReference type="Proteomes" id="UP000093928"/>
    </source>
</evidence>
<evidence type="ECO:0000313" key="1">
    <source>
        <dbReference type="EMBL" id="OBK28913.1"/>
    </source>
</evidence>
<sequence length="151" mass="17050">MSVGRPSERSYEPFTDEHLDRLVKIALNDQAAMFARSPNLSVYRDRLLLIALCQGGALHYLDGKNGVKDIDVYSFYARHPAVRMHPFRHTEADFGPSEFGYRPADLEIRGKQLVGRAVDLLVEPCRSALTPIQLRLSGTGLSGRRMRHRNS</sequence>
<name>A0A1A3P3S6_MYCAS</name>
<dbReference type="Proteomes" id="UP000093928">
    <property type="component" value="Unassembled WGS sequence"/>
</dbReference>
<protein>
    <submittedName>
        <fullName evidence="1">Uncharacterized protein</fullName>
    </submittedName>
</protein>
<comment type="caution">
    <text evidence="1">The sequence shown here is derived from an EMBL/GenBank/DDBJ whole genome shotgun (WGS) entry which is preliminary data.</text>
</comment>
<reference evidence="1 2" key="1">
    <citation type="submission" date="2016-06" db="EMBL/GenBank/DDBJ databases">
        <authorList>
            <person name="Kjaerup R.B."/>
            <person name="Dalgaard T.S."/>
            <person name="Juul-Madsen H.R."/>
        </authorList>
    </citation>
    <scope>NUCLEOTIDE SEQUENCE [LARGE SCALE GENOMIC DNA]</scope>
    <source>
        <strain evidence="1 2">1165133.8</strain>
    </source>
</reference>
<proteinExistence type="predicted"/>
<gene>
    <name evidence="1" type="ORF">A5634_19775</name>
</gene>